<dbReference type="EMBL" id="JAOYFB010000039">
    <property type="protein sequence ID" value="KAK4029091.1"/>
    <property type="molecule type" value="Genomic_DNA"/>
</dbReference>
<reference evidence="2 3" key="1">
    <citation type="journal article" date="2023" name="Nucleic Acids Res.">
        <title>The hologenome of Daphnia magna reveals possible DNA methylation and microbiome-mediated evolution of the host genome.</title>
        <authorList>
            <person name="Chaturvedi A."/>
            <person name="Li X."/>
            <person name="Dhandapani V."/>
            <person name="Marshall H."/>
            <person name="Kissane S."/>
            <person name="Cuenca-Cambronero M."/>
            <person name="Asole G."/>
            <person name="Calvet F."/>
            <person name="Ruiz-Romero M."/>
            <person name="Marangio P."/>
            <person name="Guigo R."/>
            <person name="Rago D."/>
            <person name="Mirbahai L."/>
            <person name="Eastwood N."/>
            <person name="Colbourne J.K."/>
            <person name="Zhou J."/>
            <person name="Mallon E."/>
            <person name="Orsini L."/>
        </authorList>
    </citation>
    <scope>NUCLEOTIDE SEQUENCE [LARGE SCALE GENOMIC DNA]</scope>
    <source>
        <strain evidence="2">LRV0_1</strain>
    </source>
</reference>
<evidence type="ECO:0000313" key="3">
    <source>
        <dbReference type="Proteomes" id="UP001234178"/>
    </source>
</evidence>
<feature type="compositionally biased region" description="Basic residues" evidence="1">
    <location>
        <begin position="24"/>
        <end position="35"/>
    </location>
</feature>
<proteinExistence type="predicted"/>
<name>A0ABR0AVE4_9CRUS</name>
<evidence type="ECO:0000256" key="1">
    <source>
        <dbReference type="SAM" id="MobiDB-lite"/>
    </source>
</evidence>
<gene>
    <name evidence="2" type="ORF">OUZ56_022101</name>
</gene>
<comment type="caution">
    <text evidence="2">The sequence shown here is derived from an EMBL/GenBank/DDBJ whole genome shotgun (WGS) entry which is preliminary data.</text>
</comment>
<evidence type="ECO:0000313" key="2">
    <source>
        <dbReference type="EMBL" id="KAK4029091.1"/>
    </source>
</evidence>
<organism evidence="2 3">
    <name type="scientific">Daphnia magna</name>
    <dbReference type="NCBI Taxonomy" id="35525"/>
    <lineage>
        <taxon>Eukaryota</taxon>
        <taxon>Metazoa</taxon>
        <taxon>Ecdysozoa</taxon>
        <taxon>Arthropoda</taxon>
        <taxon>Crustacea</taxon>
        <taxon>Branchiopoda</taxon>
        <taxon>Diplostraca</taxon>
        <taxon>Cladocera</taxon>
        <taxon>Anomopoda</taxon>
        <taxon>Daphniidae</taxon>
        <taxon>Daphnia</taxon>
    </lineage>
</organism>
<sequence>MYSTAVSYGRYKRWEMAWGRPKNVNKKRSKLRSARNRGDGEPASMRLSDEKRMDALKSYVQSACNKVIAMAICLEYSCVAKLTVIL</sequence>
<protein>
    <submittedName>
        <fullName evidence="2">Uncharacterized protein</fullName>
    </submittedName>
</protein>
<accession>A0ABR0AVE4</accession>
<keyword evidence="3" id="KW-1185">Reference proteome</keyword>
<feature type="region of interest" description="Disordered" evidence="1">
    <location>
        <begin position="24"/>
        <end position="47"/>
    </location>
</feature>
<dbReference type="Proteomes" id="UP001234178">
    <property type="component" value="Unassembled WGS sequence"/>
</dbReference>